<dbReference type="PANTHER" id="PTHR24422">
    <property type="entry name" value="CHEMOTAXIS PROTEIN METHYLTRANSFERASE"/>
    <property type="match status" value="1"/>
</dbReference>
<evidence type="ECO:0000313" key="2">
    <source>
        <dbReference type="EMBL" id="QHJ00708.1"/>
    </source>
</evidence>
<dbReference type="PRINTS" id="PR00996">
    <property type="entry name" value="CHERMTFRASE"/>
</dbReference>
<dbReference type="SUPFAM" id="SSF53335">
    <property type="entry name" value="S-adenosyl-L-methionine-dependent methyltransferases"/>
    <property type="match status" value="1"/>
</dbReference>
<dbReference type="InterPro" id="IPR029063">
    <property type="entry name" value="SAM-dependent_MTases_sf"/>
</dbReference>
<dbReference type="InterPro" id="IPR000780">
    <property type="entry name" value="CheR_MeTrfase"/>
</dbReference>
<sequence length="293" mass="33232">MVLESDSEVRGSVFGHGPGPAAPVSAVDIELKLLVEAIYLRYNHDFRDYSGASLRRRVLYALTQFDCATISALQEKVLHDPTAFHRLLQYLTVPVSEMFRDPSYFLALRQQVVPVLRTYPSIKVWIAGCSTGEEVYSMAILLREEGLLERTILYATDINPHSLDSARQGIFALQRIKAYTANYHQAGGLRGLSDYYTAAYDGALFDRSLRDHITFADHSLATDSVFSETHFISCRNVLIYFNKRLQDRAIGLFNESLCRRGFLGLGSKETLDFSEHAASFEPLVRSERIYRKR</sequence>
<dbReference type="EMBL" id="CP047650">
    <property type="protein sequence ID" value="QHJ00708.1"/>
    <property type="molecule type" value="Genomic_DNA"/>
</dbReference>
<organism evidence="2 3">
    <name type="scientific">Xylophilus rhododendri</name>
    <dbReference type="NCBI Taxonomy" id="2697032"/>
    <lineage>
        <taxon>Bacteria</taxon>
        <taxon>Pseudomonadati</taxon>
        <taxon>Pseudomonadota</taxon>
        <taxon>Betaproteobacteria</taxon>
        <taxon>Burkholderiales</taxon>
        <taxon>Xylophilus</taxon>
    </lineage>
</organism>
<reference evidence="2 3" key="1">
    <citation type="submission" date="2020-01" db="EMBL/GenBank/DDBJ databases">
        <title>Genome sequencing of strain KACC 21265.</title>
        <authorList>
            <person name="Heo J."/>
            <person name="Kim S.-J."/>
            <person name="Kim J.-S."/>
            <person name="Hong S.-B."/>
            <person name="Kwon S.-W."/>
        </authorList>
    </citation>
    <scope>NUCLEOTIDE SEQUENCE [LARGE SCALE GENOMIC DNA]</scope>
    <source>
        <strain evidence="2 3">KACC 21265</strain>
    </source>
</reference>
<dbReference type="InterPro" id="IPR022641">
    <property type="entry name" value="CheR_N"/>
</dbReference>
<dbReference type="InterPro" id="IPR050903">
    <property type="entry name" value="Bact_Chemotaxis_MeTrfase"/>
</dbReference>
<dbReference type="PANTHER" id="PTHR24422:SF8">
    <property type="entry name" value="CHEMOTAXIS PROTEIN"/>
    <property type="match status" value="1"/>
</dbReference>
<dbReference type="Gene3D" id="3.40.50.150">
    <property type="entry name" value="Vaccinia Virus protein VP39"/>
    <property type="match status" value="1"/>
</dbReference>
<dbReference type="GO" id="GO:0032259">
    <property type="term" value="P:methylation"/>
    <property type="evidence" value="ECO:0007669"/>
    <property type="project" value="UniProtKB-KW"/>
</dbReference>
<dbReference type="InterPro" id="IPR022642">
    <property type="entry name" value="CheR_C"/>
</dbReference>
<keyword evidence="2" id="KW-0489">Methyltransferase</keyword>
<keyword evidence="3" id="KW-1185">Reference proteome</keyword>
<dbReference type="Pfam" id="PF01739">
    <property type="entry name" value="CheR"/>
    <property type="match status" value="1"/>
</dbReference>
<evidence type="ECO:0000259" key="1">
    <source>
        <dbReference type="PROSITE" id="PS50123"/>
    </source>
</evidence>
<dbReference type="KEGG" id="xyk:GT347_23625"/>
<dbReference type="SMART" id="SM00138">
    <property type="entry name" value="MeTrc"/>
    <property type="match status" value="1"/>
</dbReference>
<proteinExistence type="predicted"/>
<dbReference type="Proteomes" id="UP000464787">
    <property type="component" value="Chromosome"/>
</dbReference>
<feature type="domain" description="CheR-type methyltransferase" evidence="1">
    <location>
        <begin position="24"/>
        <end position="281"/>
    </location>
</feature>
<evidence type="ECO:0000313" key="3">
    <source>
        <dbReference type="Proteomes" id="UP000464787"/>
    </source>
</evidence>
<dbReference type="Pfam" id="PF03705">
    <property type="entry name" value="CheR_N"/>
    <property type="match status" value="1"/>
</dbReference>
<name>A0A857JAF3_9BURK</name>
<dbReference type="PROSITE" id="PS50123">
    <property type="entry name" value="CHER"/>
    <property type="match status" value="1"/>
</dbReference>
<dbReference type="AlphaFoldDB" id="A0A857JAF3"/>
<protein>
    <submittedName>
        <fullName evidence="2">Protein-glutamate O-methyltransferase CheR</fullName>
    </submittedName>
</protein>
<dbReference type="RefSeq" id="WP_160554517.1">
    <property type="nucleotide sequence ID" value="NZ_CP047650.1"/>
</dbReference>
<dbReference type="GO" id="GO:0008757">
    <property type="term" value="F:S-adenosylmethionine-dependent methyltransferase activity"/>
    <property type="evidence" value="ECO:0007669"/>
    <property type="project" value="InterPro"/>
</dbReference>
<gene>
    <name evidence="2" type="ORF">GT347_23625</name>
</gene>
<keyword evidence="2" id="KW-0808">Transferase</keyword>
<accession>A0A857JAF3</accession>